<proteinExistence type="predicted"/>
<dbReference type="InterPro" id="IPR027417">
    <property type="entry name" value="P-loop_NTPase"/>
</dbReference>
<keyword evidence="3" id="KW-1185">Reference proteome</keyword>
<dbReference type="CDD" id="cd00882">
    <property type="entry name" value="Ras_like_GTPase"/>
    <property type="match status" value="1"/>
</dbReference>
<protein>
    <recommendedName>
        <fullName evidence="1">Septin-type G domain-containing protein</fullName>
    </recommendedName>
</protein>
<dbReference type="Pfam" id="PF00735">
    <property type="entry name" value="Septin"/>
    <property type="match status" value="1"/>
</dbReference>
<organism evidence="2 3">
    <name type="scientific">Patiria miniata</name>
    <name type="common">Bat star</name>
    <name type="synonym">Asterina miniata</name>
    <dbReference type="NCBI Taxonomy" id="46514"/>
    <lineage>
        <taxon>Eukaryota</taxon>
        <taxon>Metazoa</taxon>
        <taxon>Echinodermata</taxon>
        <taxon>Eleutherozoa</taxon>
        <taxon>Asterozoa</taxon>
        <taxon>Asteroidea</taxon>
        <taxon>Valvatacea</taxon>
        <taxon>Valvatida</taxon>
        <taxon>Asterinidae</taxon>
        <taxon>Patiria</taxon>
    </lineage>
</organism>
<dbReference type="RefSeq" id="XP_038059828.1">
    <property type="nucleotide sequence ID" value="XM_038203900.1"/>
</dbReference>
<dbReference type="OMA" id="FGKECER"/>
<dbReference type="PANTHER" id="PTHR32046">
    <property type="entry name" value="G DOMAIN-CONTAINING PROTEIN"/>
    <property type="match status" value="1"/>
</dbReference>
<dbReference type="Proteomes" id="UP000887568">
    <property type="component" value="Unplaced"/>
</dbReference>
<dbReference type="GeneID" id="119730847"/>
<dbReference type="AlphaFoldDB" id="A0A914A7R7"/>
<sequence>MYRSYSFSKRSGLVQHHKVIMLVGATGGGKSTLIDFMINFILKVDWKDWFRFKIIPQQGEGPQSQAHSQTQIISSYTIYGNQHHNVPYTLTIIDTPGVGDTRGIGRDRAILDQIRDFFLHSEAHNVDHIDAIGFVAQSSLARLTHTQRYVFDFILSVFGKDISPNILLLLTFCDGQKPRIFDAIKEADIPCSDSMFKFNNSALFARYVDKNTDDEDMFDRMFWRMGMKNFFQALNSLDPRSLILTKEVLEERKRLETKFNGFATPN</sequence>
<evidence type="ECO:0000259" key="1">
    <source>
        <dbReference type="Pfam" id="PF00735"/>
    </source>
</evidence>
<evidence type="ECO:0000313" key="2">
    <source>
        <dbReference type="EnsemblMetazoa" id="XP_038059828.1"/>
    </source>
</evidence>
<reference evidence="2" key="1">
    <citation type="submission" date="2022-11" db="UniProtKB">
        <authorList>
            <consortium name="EnsemblMetazoa"/>
        </authorList>
    </citation>
    <scope>IDENTIFICATION</scope>
</reference>
<dbReference type="Gene3D" id="3.40.50.300">
    <property type="entry name" value="P-loop containing nucleotide triphosphate hydrolases"/>
    <property type="match status" value="1"/>
</dbReference>
<name>A0A914A7R7_PATMI</name>
<dbReference type="InterPro" id="IPR030379">
    <property type="entry name" value="G_SEPTIN_dom"/>
</dbReference>
<dbReference type="PANTHER" id="PTHR32046:SF14">
    <property type="match status" value="1"/>
</dbReference>
<feature type="domain" description="Septin-type G" evidence="1">
    <location>
        <begin position="20"/>
        <end position="101"/>
    </location>
</feature>
<accession>A0A914A7R7</accession>
<dbReference type="EnsemblMetazoa" id="XM_038203900.1">
    <property type="protein sequence ID" value="XP_038059828.1"/>
    <property type="gene ID" value="LOC119730847"/>
</dbReference>
<dbReference type="SUPFAM" id="SSF52540">
    <property type="entry name" value="P-loop containing nucleoside triphosphate hydrolases"/>
    <property type="match status" value="1"/>
</dbReference>
<dbReference type="GO" id="GO:0005525">
    <property type="term" value="F:GTP binding"/>
    <property type="evidence" value="ECO:0007669"/>
    <property type="project" value="InterPro"/>
</dbReference>
<dbReference type="OrthoDB" id="8954335at2759"/>
<evidence type="ECO:0000313" key="3">
    <source>
        <dbReference type="Proteomes" id="UP000887568"/>
    </source>
</evidence>